<evidence type="ECO:0000313" key="2">
    <source>
        <dbReference type="Proteomes" id="UP001419268"/>
    </source>
</evidence>
<protein>
    <submittedName>
        <fullName evidence="1">Uncharacterized protein</fullName>
    </submittedName>
</protein>
<comment type="caution">
    <text evidence="1">The sequence shown here is derived from an EMBL/GenBank/DDBJ whole genome shotgun (WGS) entry which is preliminary data.</text>
</comment>
<name>A0AAP0FF53_9MAGN</name>
<sequence>MDSGTAVTRLETAMYEAVMARFRGCEGFVELYILYNIIVYWLSEAGRVALFDTCYDLSGWESVSVLTSDLHFGGGSREEKEESVEGLLLNFTDISYDYTIYDDKKVEKEVEVTFKRSNEPQEESKEVQPLVLVKLPPMPCICIEFYAAVEENEH</sequence>
<accession>A0AAP0FF53</accession>
<dbReference type="AlphaFoldDB" id="A0AAP0FF53"/>
<organism evidence="1 2">
    <name type="scientific">Stephania cephalantha</name>
    <dbReference type="NCBI Taxonomy" id="152367"/>
    <lineage>
        <taxon>Eukaryota</taxon>
        <taxon>Viridiplantae</taxon>
        <taxon>Streptophyta</taxon>
        <taxon>Embryophyta</taxon>
        <taxon>Tracheophyta</taxon>
        <taxon>Spermatophyta</taxon>
        <taxon>Magnoliopsida</taxon>
        <taxon>Ranunculales</taxon>
        <taxon>Menispermaceae</taxon>
        <taxon>Menispermoideae</taxon>
        <taxon>Cissampelideae</taxon>
        <taxon>Stephania</taxon>
    </lineage>
</organism>
<dbReference type="InterPro" id="IPR021109">
    <property type="entry name" value="Peptidase_aspartic_dom_sf"/>
</dbReference>
<proteinExistence type="predicted"/>
<evidence type="ECO:0000313" key="1">
    <source>
        <dbReference type="EMBL" id="KAK9105039.1"/>
    </source>
</evidence>
<dbReference type="SUPFAM" id="SSF50630">
    <property type="entry name" value="Acid proteases"/>
    <property type="match status" value="1"/>
</dbReference>
<keyword evidence="2" id="KW-1185">Reference proteome</keyword>
<reference evidence="1 2" key="1">
    <citation type="submission" date="2024-01" db="EMBL/GenBank/DDBJ databases">
        <title>Genome assemblies of Stephania.</title>
        <authorList>
            <person name="Yang L."/>
        </authorList>
    </citation>
    <scope>NUCLEOTIDE SEQUENCE [LARGE SCALE GENOMIC DNA]</scope>
    <source>
        <strain evidence="1">JXDWG</strain>
        <tissue evidence="1">Leaf</tissue>
    </source>
</reference>
<dbReference type="Gene3D" id="2.40.70.10">
    <property type="entry name" value="Acid Proteases"/>
    <property type="match status" value="1"/>
</dbReference>
<gene>
    <name evidence="1" type="ORF">Scep_021883</name>
</gene>
<dbReference type="EMBL" id="JBBNAG010000009">
    <property type="protein sequence ID" value="KAK9105039.1"/>
    <property type="molecule type" value="Genomic_DNA"/>
</dbReference>
<dbReference type="Proteomes" id="UP001419268">
    <property type="component" value="Unassembled WGS sequence"/>
</dbReference>